<dbReference type="InterPro" id="IPR055804">
    <property type="entry name" value="DUF7380"/>
</dbReference>
<organism evidence="3 4">
    <name type="scientific">Deinococcus taklimakanensis</name>
    <dbReference type="NCBI Taxonomy" id="536443"/>
    <lineage>
        <taxon>Bacteria</taxon>
        <taxon>Thermotogati</taxon>
        <taxon>Deinococcota</taxon>
        <taxon>Deinococci</taxon>
        <taxon>Deinococcales</taxon>
        <taxon>Deinococcaceae</taxon>
        <taxon>Deinococcus</taxon>
    </lineage>
</organism>
<protein>
    <submittedName>
        <fullName evidence="3">DUF4209 domain-containing protein</fullName>
    </submittedName>
</protein>
<keyword evidence="4" id="KW-1185">Reference proteome</keyword>
<feature type="domain" description="DUF4209" evidence="1">
    <location>
        <begin position="473"/>
        <end position="553"/>
    </location>
</feature>
<evidence type="ECO:0000313" key="4">
    <source>
        <dbReference type="Proteomes" id="UP001597475"/>
    </source>
</evidence>
<feature type="domain" description="DUF7380" evidence="2">
    <location>
        <begin position="13"/>
        <end position="159"/>
    </location>
</feature>
<comment type="caution">
    <text evidence="3">The sequence shown here is derived from an EMBL/GenBank/DDBJ whole genome shotgun (WGS) entry which is preliminary data.</text>
</comment>
<dbReference type="InterPro" id="IPR025209">
    <property type="entry name" value="DUF4209"/>
</dbReference>
<evidence type="ECO:0000259" key="2">
    <source>
        <dbReference type="Pfam" id="PF24098"/>
    </source>
</evidence>
<dbReference type="Pfam" id="PF13910">
    <property type="entry name" value="DUF4209"/>
    <property type="match status" value="1"/>
</dbReference>
<dbReference type="EMBL" id="JBHUMK010000029">
    <property type="protein sequence ID" value="MFD2609182.1"/>
    <property type="molecule type" value="Genomic_DNA"/>
</dbReference>
<evidence type="ECO:0000259" key="1">
    <source>
        <dbReference type="Pfam" id="PF13910"/>
    </source>
</evidence>
<gene>
    <name evidence="3" type="ORF">ACFSR9_06980</name>
</gene>
<proteinExistence type="predicted"/>
<evidence type="ECO:0000313" key="3">
    <source>
        <dbReference type="EMBL" id="MFD2609182.1"/>
    </source>
</evidence>
<dbReference type="Proteomes" id="UP001597475">
    <property type="component" value="Unassembled WGS sequence"/>
</dbReference>
<sequence length="580" mass="64731">MTHLSLNECCGTASLQELRRSLSTARAQAEDLHDGWAAQAFDLLLDCLALPLYADRRHDPFGDPTSMQSHARFSTGAFSEEDRQLVSRIMEEVENPHVRARLGDLLWLLHKDHRAGRQAVEAYMQAATSSEALDWPDEVAYLARAASLSKTLGKKEDLHREVLSVVGRLVRQVESETASLRGQRLLILALQYGAAEPGELAGIAATHAQKQSERGHLHCARAYWTVAAECAQSAGDTRLRDRCTQAIIDTHVGEAEAYAANLALGTNFHNAAHCLQRAIEVQRSLPDSRDRVDRLKLRLAEVQKEAAKQLIPLHFSHDLTPVFEEIRKELSGKPVCDALYRLGQLIPLLSKRRLIDDAKAARQRYLLKSLFPKVYLNGQGKVIAREPEEEAEALLAEALSRVRPHQQAMVNVIRFAVDLIMEEHAVTFADVVEAIEDHPFLPRGRLVSVARGLLAGFQNDHLVAVHLLVPQMEHSIRFLLNRMGVPTTGLNTAGIQDEVGLNTLLTDEKYVTPLERVFGENWIFTLRATLVERFGTNVRNYVAHGLEDDVVYQGPEGVFTWALAWKMYSLMLGAAGRQCD</sequence>
<dbReference type="RefSeq" id="WP_386844346.1">
    <property type="nucleotide sequence ID" value="NZ_JBHUMK010000029.1"/>
</dbReference>
<reference evidence="4" key="1">
    <citation type="journal article" date="2019" name="Int. J. Syst. Evol. Microbiol.">
        <title>The Global Catalogue of Microorganisms (GCM) 10K type strain sequencing project: providing services to taxonomists for standard genome sequencing and annotation.</title>
        <authorList>
            <consortium name="The Broad Institute Genomics Platform"/>
            <consortium name="The Broad Institute Genome Sequencing Center for Infectious Disease"/>
            <person name="Wu L."/>
            <person name="Ma J."/>
        </authorList>
    </citation>
    <scope>NUCLEOTIDE SEQUENCE [LARGE SCALE GENOMIC DNA]</scope>
    <source>
        <strain evidence="4">KCTC 33842</strain>
    </source>
</reference>
<dbReference type="Pfam" id="PF24098">
    <property type="entry name" value="DUF7380"/>
    <property type="match status" value="1"/>
</dbReference>
<accession>A0ABW5P1L7</accession>
<name>A0ABW5P1L7_9DEIO</name>